<dbReference type="OrthoDB" id="9813368at2"/>
<feature type="domain" description="NlpC/P60" evidence="5">
    <location>
        <begin position="95"/>
        <end position="262"/>
    </location>
</feature>
<evidence type="ECO:0000256" key="3">
    <source>
        <dbReference type="ARBA" id="ARBA00022801"/>
    </source>
</evidence>
<evidence type="ECO:0000256" key="1">
    <source>
        <dbReference type="ARBA" id="ARBA00007074"/>
    </source>
</evidence>
<dbReference type="Proteomes" id="UP000000496">
    <property type="component" value="Chromosome gsn.131"/>
</dbReference>
<reference key="1">
    <citation type="journal article" date="2011" name="Mol. Biol. Evol.">
        <title>Unity in variety -- the pan-genome of the Chlamydiae.</title>
        <authorList>
            <person name="Collingro A."/>
            <person name="Tischler P."/>
            <person name="Weinmaier T."/>
            <person name="Penz T."/>
            <person name="Heinz E."/>
            <person name="Brunham R.C."/>
            <person name="Read T.D."/>
            <person name="Bavoil P.M."/>
            <person name="Sachse K."/>
            <person name="Kahane S."/>
            <person name="Friedman M.G."/>
            <person name="Rattei T."/>
            <person name="Myers G.S.A."/>
            <person name="Horn M."/>
        </authorList>
    </citation>
    <scope>NUCLEOTIDE SEQUENCE</scope>
    <source>
        <strain>Z</strain>
    </source>
</reference>
<dbReference type="STRING" id="331113.SNE_A23160"/>
<dbReference type="eggNOG" id="COG0791">
    <property type="taxonomic scope" value="Bacteria"/>
</dbReference>
<keyword evidence="3" id="KW-0378">Hydrolase</keyword>
<dbReference type="HOGENOM" id="CLU_905402_0_0_0"/>
<dbReference type="InterPro" id="IPR038765">
    <property type="entry name" value="Papain-like_cys_pep_sf"/>
</dbReference>
<dbReference type="Gene3D" id="3.90.1720.10">
    <property type="entry name" value="endopeptidase domain like (from Nostoc punctiforme)"/>
    <property type="match status" value="1"/>
</dbReference>
<dbReference type="GO" id="GO:0006508">
    <property type="term" value="P:proteolysis"/>
    <property type="evidence" value="ECO:0007669"/>
    <property type="project" value="UniProtKB-KW"/>
</dbReference>
<protein>
    <recommendedName>
        <fullName evidence="5">NlpC/P60 domain-containing protein</fullName>
    </recommendedName>
</protein>
<evidence type="ECO:0000256" key="4">
    <source>
        <dbReference type="ARBA" id="ARBA00022807"/>
    </source>
</evidence>
<reference evidence="6 7" key="2">
    <citation type="journal article" date="2011" name="Mol. Biol. Evol.">
        <title>Unity in variety--the pan-genome of the Chlamydiae.</title>
        <authorList>
            <person name="Collingro A."/>
            <person name="Tischler P."/>
            <person name="Weinmaier T."/>
            <person name="Penz T."/>
            <person name="Heinz E."/>
            <person name="Brunham R.C."/>
            <person name="Read T.D."/>
            <person name="Bavoil P.M."/>
            <person name="Sachse K."/>
            <person name="Kahane S."/>
            <person name="Friedman M.G."/>
            <person name="Rattei T."/>
            <person name="Myers G.S."/>
            <person name="Horn M."/>
        </authorList>
    </citation>
    <scope>NUCLEOTIDE SEQUENCE [LARGE SCALE GENOMIC DNA]</scope>
    <source>
        <strain evidence="7">ATCC VR-1471 / Z</strain>
    </source>
</reference>
<dbReference type="InterPro" id="IPR000064">
    <property type="entry name" value="NLP_P60_dom"/>
</dbReference>
<gene>
    <name evidence="6" type="ordered locus">SNE_A23160</name>
</gene>
<evidence type="ECO:0000313" key="6">
    <source>
        <dbReference type="EMBL" id="CCB90193.1"/>
    </source>
</evidence>
<proteinExistence type="inferred from homology"/>
<keyword evidence="7" id="KW-1185">Reference proteome</keyword>
<accession>F8L4E2</accession>
<evidence type="ECO:0000313" key="7">
    <source>
        <dbReference type="Proteomes" id="UP000000496"/>
    </source>
</evidence>
<keyword evidence="2" id="KW-0645">Protease</keyword>
<dbReference type="SUPFAM" id="SSF54001">
    <property type="entry name" value="Cysteine proteinases"/>
    <property type="match status" value="1"/>
</dbReference>
<comment type="similarity">
    <text evidence="1">Belongs to the peptidase C40 family.</text>
</comment>
<dbReference type="EMBL" id="FR872582">
    <property type="protein sequence ID" value="CCB90193.1"/>
    <property type="molecule type" value="Genomic_DNA"/>
</dbReference>
<dbReference type="PROSITE" id="PS51935">
    <property type="entry name" value="NLPC_P60"/>
    <property type="match status" value="1"/>
</dbReference>
<evidence type="ECO:0000259" key="5">
    <source>
        <dbReference type="PROSITE" id="PS51935"/>
    </source>
</evidence>
<name>F8L4E2_SIMNZ</name>
<sequence length="263" mass="30002">MTYFVPKVSTPVLNQADFQSVFGGVSGTLPFDQSNLVRAIEMIAFPGTVFEIVHEHLDHILQVRTAEYPTLNPLFVDRRFGTQKTKRPPEREKNLPAPKEILKRLKHQLGKPYIWGGNWGMGVPELLRYYPPKKILTPLESVSWTCQGVDCSGLLYEAVEGALPRNTQDLLFVGRPVPLEGVEWENIPSLLQPLDLIIWNGHMTIVYDNKSVIESKHEWGGVCMTDLQKRLRIIREEDKKIAADDPASVLQNRETFLVRRFLS</sequence>
<dbReference type="RefSeq" id="WP_013944658.1">
    <property type="nucleotide sequence ID" value="NC_015713.1"/>
</dbReference>
<organism evidence="6 7">
    <name type="scientific">Simkania negevensis (strain ATCC VR-1471 / DSM 27360 / Z)</name>
    <dbReference type="NCBI Taxonomy" id="331113"/>
    <lineage>
        <taxon>Bacteria</taxon>
        <taxon>Pseudomonadati</taxon>
        <taxon>Chlamydiota</taxon>
        <taxon>Chlamydiia</taxon>
        <taxon>Parachlamydiales</taxon>
        <taxon>Simkaniaceae</taxon>
        <taxon>Simkania</taxon>
    </lineage>
</organism>
<keyword evidence="4" id="KW-0788">Thiol protease</keyword>
<evidence type="ECO:0000256" key="2">
    <source>
        <dbReference type="ARBA" id="ARBA00022670"/>
    </source>
</evidence>
<dbReference type="KEGG" id="sng:SNE_A23160"/>
<dbReference type="AlphaFoldDB" id="F8L4E2"/>
<dbReference type="GO" id="GO:0008234">
    <property type="term" value="F:cysteine-type peptidase activity"/>
    <property type="evidence" value="ECO:0007669"/>
    <property type="project" value="UniProtKB-KW"/>
</dbReference>